<dbReference type="InterPro" id="IPR053164">
    <property type="entry name" value="IS1016-like_transposase"/>
</dbReference>
<evidence type="ECO:0000313" key="4">
    <source>
        <dbReference type="Proteomes" id="UP000717996"/>
    </source>
</evidence>
<comment type="caution">
    <text evidence="3">The sequence shown here is derived from an EMBL/GenBank/DDBJ whole genome shotgun (WGS) entry which is preliminary data.</text>
</comment>
<gene>
    <name evidence="3" type="ORF">G6F51_006430</name>
</gene>
<reference evidence="3" key="1">
    <citation type="journal article" date="2020" name="Microb. Genom.">
        <title>Genetic diversity of clinical and environmental Mucorales isolates obtained from an investigation of mucormycosis cases among solid organ transplant recipients.</title>
        <authorList>
            <person name="Nguyen M.H."/>
            <person name="Kaul D."/>
            <person name="Muto C."/>
            <person name="Cheng S.J."/>
            <person name="Richter R.A."/>
            <person name="Bruno V.M."/>
            <person name="Liu G."/>
            <person name="Beyhan S."/>
            <person name="Sundermann A.J."/>
            <person name="Mounaud S."/>
            <person name="Pasculle A.W."/>
            <person name="Nierman W.C."/>
            <person name="Driscoll E."/>
            <person name="Cumbie R."/>
            <person name="Clancy C.J."/>
            <person name="Dupont C.L."/>
        </authorList>
    </citation>
    <scope>NUCLEOTIDE SEQUENCE</scope>
    <source>
        <strain evidence="3">GL16</strain>
    </source>
</reference>
<dbReference type="InterPro" id="IPR024445">
    <property type="entry name" value="Tnp_ISXO2-like"/>
</dbReference>
<proteinExistence type="predicted"/>
<dbReference type="OrthoDB" id="5598606at2759"/>
<dbReference type="Proteomes" id="UP000717996">
    <property type="component" value="Unassembled WGS sequence"/>
</dbReference>
<feature type="compositionally biased region" description="Acidic residues" evidence="1">
    <location>
        <begin position="412"/>
        <end position="431"/>
    </location>
</feature>
<feature type="compositionally biased region" description="Basic and acidic residues" evidence="1">
    <location>
        <begin position="401"/>
        <end position="411"/>
    </location>
</feature>
<dbReference type="PANTHER" id="PTHR47163">
    <property type="entry name" value="DDE_TNP_IS1595 DOMAIN-CONTAINING PROTEIN"/>
    <property type="match status" value="1"/>
</dbReference>
<evidence type="ECO:0000313" key="3">
    <source>
        <dbReference type="EMBL" id="KAG1543835.1"/>
    </source>
</evidence>
<feature type="region of interest" description="Disordered" evidence="1">
    <location>
        <begin position="390"/>
        <end position="445"/>
    </location>
</feature>
<organism evidence="3 4">
    <name type="scientific">Rhizopus oryzae</name>
    <name type="common">Mucormycosis agent</name>
    <name type="synonym">Rhizopus arrhizus var. delemar</name>
    <dbReference type="NCBI Taxonomy" id="64495"/>
    <lineage>
        <taxon>Eukaryota</taxon>
        <taxon>Fungi</taxon>
        <taxon>Fungi incertae sedis</taxon>
        <taxon>Mucoromycota</taxon>
        <taxon>Mucoromycotina</taxon>
        <taxon>Mucoromycetes</taxon>
        <taxon>Mucorales</taxon>
        <taxon>Mucorineae</taxon>
        <taxon>Rhizopodaceae</taxon>
        <taxon>Rhizopus</taxon>
    </lineage>
</organism>
<evidence type="ECO:0000259" key="2">
    <source>
        <dbReference type="SMART" id="SM01126"/>
    </source>
</evidence>
<evidence type="ECO:0000256" key="1">
    <source>
        <dbReference type="SAM" id="MobiDB-lite"/>
    </source>
</evidence>
<dbReference type="EMBL" id="JAANIT010000872">
    <property type="protein sequence ID" value="KAG1543835.1"/>
    <property type="molecule type" value="Genomic_DNA"/>
</dbReference>
<accession>A0A9P6YBQ8</accession>
<dbReference type="PANTHER" id="PTHR47163:SF2">
    <property type="entry name" value="SI:DKEY-17M8.2"/>
    <property type="match status" value="1"/>
</dbReference>
<name>A0A9P6YBQ8_RHIOR</name>
<dbReference type="AlphaFoldDB" id="A0A9P6YBQ8"/>
<feature type="domain" description="ISXO2-like transposase" evidence="2">
    <location>
        <begin position="152"/>
        <end position="348"/>
    </location>
</feature>
<dbReference type="SMART" id="SM01126">
    <property type="entry name" value="DDE_Tnp_IS1595"/>
    <property type="match status" value="1"/>
</dbReference>
<sequence length="513" mass="59238">MSTNYNDLISNGPSLRVVSNGELEREAITASYDSCWNIRAISTQPEVRCPKCSEIMRGPTWRASRNQYQFRCYNRAAHAIEVSQSVTKNSMFYRKRCDIRITLKVIFRLIMNQERFSTIYSGLSIHYKVIAQLYRDLIVVFESDLLRHNPIMLGGPGVDHVQIDESKFGKRKYHRGHRVEGVWVLGVVEAIALGTSRVVTVSQENGATETRLVPQFKADRRFLCTVPNRNVRTLIPIIRKYIVPGTTIRTDGWRAYSGLHPRERYNARTGALQVAMMDSEQHIYRHQVVNHSLGFATEDQVRQNNTQGMINTDIIEGLWADVKTEMQARHRTKVECPYRLMEYLWRYENRNQIWDALVRGLGEVSFPDIPRQRSRNVEEVENYQLITEEEGNEEVIESNPTDERNNNHEIDIDIGEDTDTDDIDNDPDYQEAEVQPPPARRPRLNRRIDVAVVIEDESRALPSSDNNSALSVEQATSRLLDVVRNRDLDNFQAASETLYNVMIAEQNTYRSTE</sequence>
<protein>
    <recommendedName>
        <fullName evidence="2">ISXO2-like transposase domain-containing protein</fullName>
    </recommendedName>
</protein>